<dbReference type="AlphaFoldDB" id="A0A0N4VND1"/>
<keyword evidence="1" id="KW-0812">Transmembrane</keyword>
<keyword evidence="1" id="KW-0472">Membrane</keyword>
<evidence type="ECO:0000313" key="3">
    <source>
        <dbReference type="Proteomes" id="UP000274131"/>
    </source>
</evidence>
<dbReference type="PANTHER" id="PTHR21439:SF0">
    <property type="entry name" value="PROTEIN OSCP1"/>
    <property type="match status" value="1"/>
</dbReference>
<dbReference type="GO" id="GO:0005737">
    <property type="term" value="C:cytoplasm"/>
    <property type="evidence" value="ECO:0007669"/>
    <property type="project" value="TreeGrafter"/>
</dbReference>
<dbReference type="GO" id="GO:0005886">
    <property type="term" value="C:plasma membrane"/>
    <property type="evidence" value="ECO:0007669"/>
    <property type="project" value="TreeGrafter"/>
</dbReference>
<dbReference type="WBParaSite" id="EVEC_0001248101-mRNA-1">
    <property type="protein sequence ID" value="EVEC_0001248101-mRNA-1"/>
    <property type="gene ID" value="EVEC_0001248101"/>
</dbReference>
<protein>
    <submittedName>
        <fullName evidence="2 4">Uncharacterized protein</fullName>
    </submittedName>
</protein>
<keyword evidence="3" id="KW-1185">Reference proteome</keyword>
<dbReference type="EMBL" id="UXUI01012484">
    <property type="protein sequence ID" value="VDD96925.1"/>
    <property type="molecule type" value="Genomic_DNA"/>
</dbReference>
<dbReference type="PANTHER" id="PTHR21439">
    <property type="entry name" value="OXIDORED-NITRO DOMAIN-CONTAINING PROTEIN"/>
    <property type="match status" value="1"/>
</dbReference>
<feature type="transmembrane region" description="Helical" evidence="1">
    <location>
        <begin position="150"/>
        <end position="170"/>
    </location>
</feature>
<reference evidence="2 3" key="2">
    <citation type="submission" date="2018-10" db="EMBL/GenBank/DDBJ databases">
        <authorList>
            <consortium name="Pathogen Informatics"/>
        </authorList>
    </citation>
    <scope>NUCLEOTIDE SEQUENCE [LARGE SCALE GENOMIC DNA]</scope>
</reference>
<dbReference type="Pfam" id="PF10188">
    <property type="entry name" value="Oscp1"/>
    <property type="match status" value="1"/>
</dbReference>
<proteinExistence type="predicted"/>
<dbReference type="InterPro" id="IPR019332">
    <property type="entry name" value="OSCP1"/>
</dbReference>
<sequence length="179" mass="21202">MDIKFMPLLFVNLAGEMIYVLNQRLQAQHFENVKSSKILADLVRAMFEKRFIDELFKIQNIYAQQTLKIFFIKFAHCSIMRLTDNSMDKLFDLMTMTVKYQLETCITPNHLLSISLNHIDGIKKIMTEDRDNVELLRGLHNKVRLLRAKLIQTAHIMKAIVFYSFLFFAIKNRKKNHFN</sequence>
<evidence type="ECO:0000256" key="1">
    <source>
        <dbReference type="SAM" id="Phobius"/>
    </source>
</evidence>
<organism evidence="4">
    <name type="scientific">Enterobius vermicularis</name>
    <name type="common">Human pinworm</name>
    <dbReference type="NCBI Taxonomy" id="51028"/>
    <lineage>
        <taxon>Eukaryota</taxon>
        <taxon>Metazoa</taxon>
        <taxon>Ecdysozoa</taxon>
        <taxon>Nematoda</taxon>
        <taxon>Chromadorea</taxon>
        <taxon>Rhabditida</taxon>
        <taxon>Spirurina</taxon>
        <taxon>Oxyuridomorpha</taxon>
        <taxon>Oxyuroidea</taxon>
        <taxon>Oxyuridae</taxon>
        <taxon>Enterobius</taxon>
    </lineage>
</organism>
<evidence type="ECO:0000313" key="4">
    <source>
        <dbReference type="WBParaSite" id="EVEC_0001248101-mRNA-1"/>
    </source>
</evidence>
<dbReference type="OrthoDB" id="2157380at2759"/>
<name>A0A0N4VND1_ENTVE</name>
<accession>A0A0N4VND1</accession>
<reference evidence="4" key="1">
    <citation type="submission" date="2017-02" db="UniProtKB">
        <authorList>
            <consortium name="WormBaseParasite"/>
        </authorList>
    </citation>
    <scope>IDENTIFICATION</scope>
</reference>
<keyword evidence="1" id="KW-1133">Transmembrane helix</keyword>
<gene>
    <name evidence="2" type="ORF">EVEC_LOCUS11676</name>
</gene>
<dbReference type="STRING" id="51028.A0A0N4VND1"/>
<evidence type="ECO:0000313" key="2">
    <source>
        <dbReference type="EMBL" id="VDD96925.1"/>
    </source>
</evidence>
<dbReference type="Proteomes" id="UP000274131">
    <property type="component" value="Unassembled WGS sequence"/>
</dbReference>